<organism evidence="1 2">
    <name type="scientific">Tahibacter aquaticus</name>
    <dbReference type="NCBI Taxonomy" id="520092"/>
    <lineage>
        <taxon>Bacteria</taxon>
        <taxon>Pseudomonadati</taxon>
        <taxon>Pseudomonadota</taxon>
        <taxon>Gammaproteobacteria</taxon>
        <taxon>Lysobacterales</taxon>
        <taxon>Rhodanobacteraceae</taxon>
        <taxon>Tahibacter</taxon>
    </lineage>
</organism>
<gene>
    <name evidence="1" type="ORF">DFR29_10949</name>
</gene>
<evidence type="ECO:0000313" key="1">
    <source>
        <dbReference type="EMBL" id="TDR41993.1"/>
    </source>
</evidence>
<dbReference type="InterPro" id="IPR010869">
    <property type="entry name" value="DUF1501"/>
</dbReference>
<dbReference type="Pfam" id="PF07394">
    <property type="entry name" value="DUF1501"/>
    <property type="match status" value="1"/>
</dbReference>
<sequence length="485" mass="51715">MNQNDHARRRFLRNLGITLGAGGASALLPQLQLIRAAAAEDYAVEGYRALVCVYLSGGNDSWNMLMPYDAARHATYAAARGGVHSPSNSAGLAIDRGRMGAPVRIGDAATGAEYALNPGSEEYPEGMGRLAALYRANKLAFVANVGPLVRPMSKAQFVNGDVPKPPNLYAHDSQERLWHLATANDASYGWGGLVADRVGIENGYAALSPSIALDRNLFGTGNDTRPYGLNARGLGALSGVSPVASTSSDGARARALDRLLAEQQTTSPLGQQFAHTFQRARQLYTVLDAALASSTVATEFPDDRLGSKLKMIARTIRASRNPSGTLRHKRQVYFLRFGSFDMHDGLMLPGPDGHAAHMHQLSVALDAFWRSLGEFGAQNEVTLFTMSEFARTMNSNGDGSDHAWGGVQLVMGGAVNGGRLYGSFPAQQLNGPVSLSRGQFIPSVSVDQMAATLARWMGVTSAAELNTIFPNLANFPTANLGFMNA</sequence>
<protein>
    <submittedName>
        <fullName evidence="1">Uncharacterized protein (DUF1501 family)</fullName>
    </submittedName>
</protein>
<comment type="caution">
    <text evidence="1">The sequence shown here is derived from an EMBL/GenBank/DDBJ whole genome shotgun (WGS) entry which is preliminary data.</text>
</comment>
<dbReference type="PROSITE" id="PS51318">
    <property type="entry name" value="TAT"/>
    <property type="match status" value="1"/>
</dbReference>
<proteinExistence type="predicted"/>
<accession>A0A4R6YU62</accession>
<dbReference type="PANTHER" id="PTHR43737:SF1">
    <property type="entry name" value="DUF1501 DOMAIN-CONTAINING PROTEIN"/>
    <property type="match status" value="1"/>
</dbReference>
<dbReference type="OrthoDB" id="9779968at2"/>
<evidence type="ECO:0000313" key="2">
    <source>
        <dbReference type="Proteomes" id="UP000295293"/>
    </source>
</evidence>
<dbReference type="EMBL" id="SNZH01000009">
    <property type="protein sequence ID" value="TDR41993.1"/>
    <property type="molecule type" value="Genomic_DNA"/>
</dbReference>
<dbReference type="RefSeq" id="WP_133819488.1">
    <property type="nucleotide sequence ID" value="NZ_SNZH01000009.1"/>
</dbReference>
<dbReference type="InterPro" id="IPR006311">
    <property type="entry name" value="TAT_signal"/>
</dbReference>
<name>A0A4R6YU62_9GAMM</name>
<dbReference type="AlphaFoldDB" id="A0A4R6YU62"/>
<dbReference type="PANTHER" id="PTHR43737">
    <property type="entry name" value="BLL7424 PROTEIN"/>
    <property type="match status" value="1"/>
</dbReference>
<keyword evidence="2" id="KW-1185">Reference proteome</keyword>
<dbReference type="Proteomes" id="UP000295293">
    <property type="component" value="Unassembled WGS sequence"/>
</dbReference>
<reference evidence="1 2" key="1">
    <citation type="submission" date="2019-03" db="EMBL/GenBank/DDBJ databases">
        <title>Genomic Encyclopedia of Type Strains, Phase IV (KMG-IV): sequencing the most valuable type-strain genomes for metagenomic binning, comparative biology and taxonomic classification.</title>
        <authorList>
            <person name="Goeker M."/>
        </authorList>
    </citation>
    <scope>NUCLEOTIDE SEQUENCE [LARGE SCALE GENOMIC DNA]</scope>
    <source>
        <strain evidence="1 2">DSM 21667</strain>
    </source>
</reference>